<protein>
    <recommendedName>
        <fullName evidence="4">Spermidine/putrescine ABC transporter substrate-binding protein</fullName>
    </recommendedName>
</protein>
<organism evidence="2 3">
    <name type="scientific">Silvanigrella aquatica</name>
    <dbReference type="NCBI Taxonomy" id="1915309"/>
    <lineage>
        <taxon>Bacteria</taxon>
        <taxon>Pseudomonadati</taxon>
        <taxon>Bdellovibrionota</taxon>
        <taxon>Oligoflexia</taxon>
        <taxon>Silvanigrellales</taxon>
        <taxon>Silvanigrellaceae</taxon>
        <taxon>Silvanigrella</taxon>
    </lineage>
</organism>
<dbReference type="EMBL" id="CP017834">
    <property type="protein sequence ID" value="APJ02499.1"/>
    <property type="molecule type" value="Genomic_DNA"/>
</dbReference>
<proteinExistence type="predicted"/>
<dbReference type="AlphaFoldDB" id="A0A1L4CX31"/>
<keyword evidence="1" id="KW-0732">Signal</keyword>
<dbReference type="KEGG" id="saqi:AXG55_00530"/>
<sequence length="331" mass="38443">MKIKMLLLFIPNLLFFTNAYSSVNMIAWWEFIDKQTISNLEKKCNTQVSMDEYYSADDFLRRTKKQHYSVLIFPAEVYNMVADEISSQGLNFEDVTKNYHPNVLALFKQQNLSKNIGIFSMGITGFLYDPSQIQISEDENIPSIFSKAKNKKISLLDDPMESLHLVNKDKSSSNVSKDFAEFKNLIKDKYYIITNDVDKITKEEKFAFAYMWIGDAVRSVNKHPHLKFVSIPSPAYISADFIATLDKSKETECVAKNLASQEFLNPILNRSHYFSPFGSTESFKNKEFSAAYVNFIDNHKKFIWLKAPNKEEYKNYIKLWESAKIEMNNKL</sequence>
<accession>A0A1L4CX31</accession>
<keyword evidence="3" id="KW-1185">Reference proteome</keyword>
<dbReference type="STRING" id="1915309.AXG55_00530"/>
<dbReference type="Proteomes" id="UP000184731">
    <property type="component" value="Chromosome"/>
</dbReference>
<evidence type="ECO:0000313" key="3">
    <source>
        <dbReference type="Proteomes" id="UP000184731"/>
    </source>
</evidence>
<dbReference type="Gene3D" id="3.40.190.10">
    <property type="entry name" value="Periplasmic binding protein-like II"/>
    <property type="match status" value="2"/>
</dbReference>
<gene>
    <name evidence="2" type="ORF">AXG55_00530</name>
</gene>
<evidence type="ECO:0000313" key="2">
    <source>
        <dbReference type="EMBL" id="APJ02499.1"/>
    </source>
</evidence>
<reference evidence="2 3" key="1">
    <citation type="submission" date="2016-10" db="EMBL/GenBank/DDBJ databases">
        <title>Silvanigrella aquatica sp. nov., isolated from a freshwater lake located in the Black Forest, Germany, description of Silvanigrellaceae fam. nov., Silvanigrellales ord. nov., reclassification of the order Bdellovibrionales in the class Oligoflexia, reclassification of the families Bacteriovoracaceae and Halobacteriovoraceae in the new order Bacteriovoracales ord. nov., and reclassification of the family Pseudobacteriovoracaceae in the order Oligoflexiales.</title>
        <authorList>
            <person name="Hahn M.W."/>
            <person name="Schmidt J."/>
            <person name="Koll U."/>
            <person name="Rohde M."/>
            <person name="Verbag S."/>
            <person name="Pitt A."/>
            <person name="Nakai R."/>
            <person name="Naganuma T."/>
            <person name="Lang E."/>
        </authorList>
    </citation>
    <scope>NUCLEOTIDE SEQUENCE [LARGE SCALE GENOMIC DNA]</scope>
    <source>
        <strain evidence="2 3">MWH-Nonnen-W8red</strain>
    </source>
</reference>
<dbReference type="OrthoDB" id="7067412at2"/>
<dbReference type="RefSeq" id="WP_148696204.1">
    <property type="nucleotide sequence ID" value="NZ_CP017834.1"/>
</dbReference>
<evidence type="ECO:0008006" key="4">
    <source>
        <dbReference type="Google" id="ProtNLM"/>
    </source>
</evidence>
<feature type="signal peptide" evidence="1">
    <location>
        <begin position="1"/>
        <end position="21"/>
    </location>
</feature>
<dbReference type="SUPFAM" id="SSF53850">
    <property type="entry name" value="Periplasmic binding protein-like II"/>
    <property type="match status" value="1"/>
</dbReference>
<name>A0A1L4CX31_9BACT</name>
<evidence type="ECO:0000256" key="1">
    <source>
        <dbReference type="SAM" id="SignalP"/>
    </source>
</evidence>
<feature type="chain" id="PRO_5012159601" description="Spermidine/putrescine ABC transporter substrate-binding protein" evidence="1">
    <location>
        <begin position="22"/>
        <end position="331"/>
    </location>
</feature>